<evidence type="ECO:0000313" key="2">
    <source>
        <dbReference type="Proteomes" id="UP000800039"/>
    </source>
</evidence>
<dbReference type="EMBL" id="ML976614">
    <property type="protein sequence ID" value="KAF1850261.1"/>
    <property type="molecule type" value="Genomic_DNA"/>
</dbReference>
<evidence type="ECO:0000313" key="1">
    <source>
        <dbReference type="EMBL" id="KAF1850261.1"/>
    </source>
</evidence>
<reference evidence="1" key="1">
    <citation type="submission" date="2020-01" db="EMBL/GenBank/DDBJ databases">
        <authorList>
            <consortium name="DOE Joint Genome Institute"/>
            <person name="Haridas S."/>
            <person name="Albert R."/>
            <person name="Binder M."/>
            <person name="Bloem J."/>
            <person name="Labutti K."/>
            <person name="Salamov A."/>
            <person name="Andreopoulos B."/>
            <person name="Baker S.E."/>
            <person name="Barry K."/>
            <person name="Bills G."/>
            <person name="Bluhm B.H."/>
            <person name="Cannon C."/>
            <person name="Castanera R."/>
            <person name="Culley D.E."/>
            <person name="Daum C."/>
            <person name="Ezra D."/>
            <person name="Gonzalez J.B."/>
            <person name="Henrissat B."/>
            <person name="Kuo A."/>
            <person name="Liang C."/>
            <person name="Lipzen A."/>
            <person name="Lutzoni F."/>
            <person name="Magnuson J."/>
            <person name="Mondo S."/>
            <person name="Nolan M."/>
            <person name="Ohm R."/>
            <person name="Pangilinan J."/>
            <person name="Park H.-J."/>
            <person name="Ramirez L."/>
            <person name="Alfaro M."/>
            <person name="Sun H."/>
            <person name="Tritt A."/>
            <person name="Yoshinaga Y."/>
            <person name="Zwiers L.-H."/>
            <person name="Turgeon B.G."/>
            <person name="Goodwin S.B."/>
            <person name="Spatafora J.W."/>
            <person name="Crous P.W."/>
            <person name="Grigoriev I.V."/>
        </authorList>
    </citation>
    <scope>NUCLEOTIDE SEQUENCE</scope>
    <source>
        <strain evidence="1">CBS 394.84</strain>
    </source>
</reference>
<comment type="caution">
    <text evidence="1">The sequence shown here is derived from an EMBL/GenBank/DDBJ whole genome shotgun (WGS) entry which is preliminary data.</text>
</comment>
<dbReference type="AlphaFoldDB" id="A0A9P4GRU5"/>
<accession>A0A9P4GRU5</accession>
<name>A0A9P4GRU5_9PLEO</name>
<sequence>MRELFPREIRDIVYGYILEQPTVTAPKTIVDPKTSKLSGNYFHHAPGSKHDLLGNQHVWNENFVGLHLKMELVEAWYRETNFVLTLPSTSVLMLFTRDRWDVDVVPFEHLKNVTMIMHTDISERWLESDVKYLVSSLLKCKKKVSMTFIMEKPNWSEIYYTWLDFRVNDDTSSRDYIIKVQKLLFAFMYKLRSLEIAGHSVDVKFWKGFTMGDLHIPASKFLEKIEKLSEEAFNNKSAENDESNSSL</sequence>
<dbReference type="GeneID" id="63853568"/>
<dbReference type="Proteomes" id="UP000800039">
    <property type="component" value="Unassembled WGS sequence"/>
</dbReference>
<proteinExistence type="predicted"/>
<dbReference type="OrthoDB" id="3684889at2759"/>
<protein>
    <submittedName>
        <fullName evidence="1">Uncharacterized protein</fullName>
    </submittedName>
</protein>
<organism evidence="1 2">
    <name type="scientific">Cucurbitaria berberidis CBS 394.84</name>
    <dbReference type="NCBI Taxonomy" id="1168544"/>
    <lineage>
        <taxon>Eukaryota</taxon>
        <taxon>Fungi</taxon>
        <taxon>Dikarya</taxon>
        <taxon>Ascomycota</taxon>
        <taxon>Pezizomycotina</taxon>
        <taxon>Dothideomycetes</taxon>
        <taxon>Pleosporomycetidae</taxon>
        <taxon>Pleosporales</taxon>
        <taxon>Pleosporineae</taxon>
        <taxon>Cucurbitariaceae</taxon>
        <taxon>Cucurbitaria</taxon>
    </lineage>
</organism>
<dbReference type="RefSeq" id="XP_040792824.1">
    <property type="nucleotide sequence ID" value="XM_040936318.1"/>
</dbReference>
<keyword evidence="2" id="KW-1185">Reference proteome</keyword>
<gene>
    <name evidence="1" type="ORF">K460DRAFT_400333</name>
</gene>